<accession>A0A0A9GS25</accession>
<protein>
    <submittedName>
        <fullName evidence="2">Uncharacterized protein</fullName>
    </submittedName>
</protein>
<reference evidence="2" key="1">
    <citation type="submission" date="2014-09" db="EMBL/GenBank/DDBJ databases">
        <authorList>
            <person name="Magalhaes I.L.F."/>
            <person name="Oliveira U."/>
            <person name="Santos F.R."/>
            <person name="Vidigal T.H.D.A."/>
            <person name="Brescovit A.D."/>
            <person name="Santos A.J."/>
        </authorList>
    </citation>
    <scope>NUCLEOTIDE SEQUENCE</scope>
    <source>
        <tissue evidence="2">Shoot tissue taken approximately 20 cm above the soil surface</tissue>
    </source>
</reference>
<reference evidence="2" key="2">
    <citation type="journal article" date="2015" name="Data Brief">
        <title>Shoot transcriptome of the giant reed, Arundo donax.</title>
        <authorList>
            <person name="Barrero R.A."/>
            <person name="Guerrero F.D."/>
            <person name="Moolhuijzen P."/>
            <person name="Goolsby J.A."/>
            <person name="Tidwell J."/>
            <person name="Bellgard S.E."/>
            <person name="Bellgard M.I."/>
        </authorList>
    </citation>
    <scope>NUCLEOTIDE SEQUENCE</scope>
    <source>
        <tissue evidence="2">Shoot tissue taken approximately 20 cm above the soil surface</tissue>
    </source>
</reference>
<evidence type="ECO:0000313" key="2">
    <source>
        <dbReference type="EMBL" id="JAE23488.1"/>
    </source>
</evidence>
<dbReference type="EMBL" id="GBRH01174408">
    <property type="protein sequence ID" value="JAE23488.1"/>
    <property type="molecule type" value="Transcribed_RNA"/>
</dbReference>
<organism evidence="2">
    <name type="scientific">Arundo donax</name>
    <name type="common">Giant reed</name>
    <name type="synonym">Donax arundinaceus</name>
    <dbReference type="NCBI Taxonomy" id="35708"/>
    <lineage>
        <taxon>Eukaryota</taxon>
        <taxon>Viridiplantae</taxon>
        <taxon>Streptophyta</taxon>
        <taxon>Embryophyta</taxon>
        <taxon>Tracheophyta</taxon>
        <taxon>Spermatophyta</taxon>
        <taxon>Magnoliopsida</taxon>
        <taxon>Liliopsida</taxon>
        <taxon>Poales</taxon>
        <taxon>Poaceae</taxon>
        <taxon>PACMAD clade</taxon>
        <taxon>Arundinoideae</taxon>
        <taxon>Arundineae</taxon>
        <taxon>Arundo</taxon>
    </lineage>
</organism>
<dbReference type="AlphaFoldDB" id="A0A0A9GS25"/>
<evidence type="ECO:0000256" key="1">
    <source>
        <dbReference type="SAM" id="Phobius"/>
    </source>
</evidence>
<feature type="transmembrane region" description="Helical" evidence="1">
    <location>
        <begin position="16"/>
        <end position="39"/>
    </location>
</feature>
<proteinExistence type="predicted"/>
<keyword evidence="1" id="KW-0812">Transmembrane</keyword>
<keyword evidence="1" id="KW-1133">Transmembrane helix</keyword>
<keyword evidence="1" id="KW-0472">Membrane</keyword>
<sequence>MFSMITWAVLSDQMPLYIFSYFIYQLMTEIVVVKIWYFLSVNSLFLIELCYAGHRDLERSSVLVP</sequence>
<name>A0A0A9GS25_ARUDO</name>